<reference evidence="2 3" key="1">
    <citation type="submission" date="2023-02" db="EMBL/GenBank/DDBJ databases">
        <title>Genome Sequence of L. cardiaca H63T.</title>
        <authorList>
            <person name="Lopez A.E."/>
            <person name="Cianciotto N.P."/>
        </authorList>
    </citation>
    <scope>NUCLEOTIDE SEQUENCE [LARGE SCALE GENOMIC DNA]</scope>
    <source>
        <strain evidence="2 3">H63</strain>
    </source>
</reference>
<keyword evidence="3" id="KW-1185">Reference proteome</keyword>
<keyword evidence="1" id="KW-1133">Transmembrane helix</keyword>
<evidence type="ECO:0000256" key="1">
    <source>
        <dbReference type="SAM" id="Phobius"/>
    </source>
</evidence>
<dbReference type="RefSeq" id="WP_275088223.1">
    <property type="nucleotide sequence ID" value="NZ_CP119078.1"/>
</dbReference>
<keyword evidence="1" id="KW-0812">Transmembrane</keyword>
<accession>A0ABY8ASC2</accession>
<organism evidence="2 3">
    <name type="scientific">Legionella cardiaca</name>
    <dbReference type="NCBI Taxonomy" id="1071983"/>
    <lineage>
        <taxon>Bacteria</taxon>
        <taxon>Pseudomonadati</taxon>
        <taxon>Pseudomonadota</taxon>
        <taxon>Gammaproteobacteria</taxon>
        <taxon>Legionellales</taxon>
        <taxon>Legionellaceae</taxon>
        <taxon>Legionella</taxon>
    </lineage>
</organism>
<proteinExistence type="predicted"/>
<dbReference type="EMBL" id="CP119078">
    <property type="protein sequence ID" value="WED42400.1"/>
    <property type="molecule type" value="Genomic_DNA"/>
</dbReference>
<dbReference type="Proteomes" id="UP001222087">
    <property type="component" value="Chromosome"/>
</dbReference>
<protein>
    <submittedName>
        <fullName evidence="2">Uncharacterized protein</fullName>
    </submittedName>
</protein>
<sequence>MTLFNEIKTRFIVIFITAFVVTAALLFVYSIYSRNQLIDSYKEFFKLWESRKLDNYLLNYSSRDCAYTIKVTNGIPKIIKTANSGLGCEITPSWLNKKQPMTALFRELIPLNYPRCGANGCICDNINNVTIKFDKKLGYIQSWKEINSGNFTPYNTARFSLGVSCHTMYSEPVNFSVYLGPL</sequence>
<name>A0ABY8ASC2_9GAMM</name>
<feature type="transmembrane region" description="Helical" evidence="1">
    <location>
        <begin position="12"/>
        <end position="32"/>
    </location>
</feature>
<keyword evidence="1" id="KW-0472">Membrane</keyword>
<evidence type="ECO:0000313" key="2">
    <source>
        <dbReference type="EMBL" id="WED42400.1"/>
    </source>
</evidence>
<gene>
    <name evidence="2" type="ORF">PXX05_10770</name>
</gene>
<evidence type="ECO:0000313" key="3">
    <source>
        <dbReference type="Proteomes" id="UP001222087"/>
    </source>
</evidence>